<dbReference type="AlphaFoldDB" id="A0A2J8B3H7"/>
<comment type="caution">
    <text evidence="2">The sequence shown here is derived from an EMBL/GenBank/DDBJ whole genome shotgun (WGS) entry which is preliminary data.</text>
</comment>
<keyword evidence="1" id="KW-0812">Transmembrane</keyword>
<feature type="transmembrane region" description="Helical" evidence="1">
    <location>
        <begin position="16"/>
        <end position="40"/>
    </location>
</feature>
<evidence type="ECO:0000313" key="2">
    <source>
        <dbReference type="EMBL" id="PNH19331.1"/>
    </source>
</evidence>
<gene>
    <name evidence="2" type="ORF">B7R76_00100</name>
</gene>
<evidence type="ECO:0008006" key="4">
    <source>
        <dbReference type="Google" id="ProtNLM"/>
    </source>
</evidence>
<keyword evidence="1" id="KW-1133">Transmembrane helix</keyword>
<dbReference type="EMBL" id="NBZD01000001">
    <property type="protein sequence ID" value="PNH19331.1"/>
    <property type="molecule type" value="Genomic_DNA"/>
</dbReference>
<dbReference type="Proteomes" id="UP000236394">
    <property type="component" value="Unassembled WGS sequence"/>
</dbReference>
<accession>A0A2J8B3H7</accession>
<dbReference type="RefSeq" id="WP_012993818.1">
    <property type="nucleotide sequence ID" value="NZ_NBZD01000001.1"/>
</dbReference>
<evidence type="ECO:0000313" key="3">
    <source>
        <dbReference type="Proteomes" id="UP000236394"/>
    </source>
</evidence>
<evidence type="ECO:0000256" key="1">
    <source>
        <dbReference type="SAM" id="Phobius"/>
    </source>
</evidence>
<sequence>MDRFYLATVTIDLTDFLIIILVLAGIAALIALTVVCVRLAQVLHSANKIILSGEQPLLDTLHNSVEISANLIEVSGNLTDISDDLAETVGPTLAKVSESIGAVGDSVGEVASTVEDFSGWLSSLIELVRFGRGKGKTWHKAFRFAKAALGSYLKKNKFGAGHKFKFK</sequence>
<reference evidence="3" key="1">
    <citation type="submission" date="2017-04" db="EMBL/GenBank/DDBJ databases">
        <authorList>
            <person name="Bumgarner R.E."/>
            <person name="Fredricks D.N."/>
            <person name="Srinivasan S."/>
        </authorList>
    </citation>
    <scope>NUCLEOTIDE SEQUENCE [LARGE SCALE GENOMIC DNA]</scope>
    <source>
        <strain evidence="3">KA00405</strain>
    </source>
</reference>
<protein>
    <recommendedName>
        <fullName evidence="4">DUF948 domain-containing protein</fullName>
    </recommendedName>
</protein>
<name>A0A2J8B3H7_9FIRM</name>
<keyword evidence="1" id="KW-0472">Membrane</keyword>
<organism evidence="2 3">
    <name type="scientific">Mageeibacillus indolicus</name>
    <dbReference type="NCBI Taxonomy" id="884684"/>
    <lineage>
        <taxon>Bacteria</taxon>
        <taxon>Bacillati</taxon>
        <taxon>Bacillota</taxon>
        <taxon>Clostridia</taxon>
        <taxon>Eubacteriales</taxon>
        <taxon>Oscillospiraceae</taxon>
        <taxon>Mageeibacillus</taxon>
    </lineage>
</organism>
<proteinExistence type="predicted"/>